<name>K2R3N5_MACPH</name>
<feature type="domain" description="NmrA-like" evidence="3">
    <location>
        <begin position="4"/>
        <end position="259"/>
    </location>
</feature>
<dbReference type="SUPFAM" id="SSF51735">
    <property type="entry name" value="NAD(P)-binding Rossmann-fold domains"/>
    <property type="match status" value="1"/>
</dbReference>
<dbReference type="Gene3D" id="3.90.25.10">
    <property type="entry name" value="UDP-galactose 4-epimerase, domain 1"/>
    <property type="match status" value="1"/>
</dbReference>
<dbReference type="InterPro" id="IPR036291">
    <property type="entry name" value="NAD(P)-bd_dom_sf"/>
</dbReference>
<gene>
    <name evidence="4" type="ORF">MPH_05922</name>
</gene>
<sequence length="320" mass="34488">MVKVAIAGGTSPTLGHAIVSAILKTSNVPIILSRAPASDSTCSRPPSTLYGAEVRHIDYTSAESLTAALTDIHTVISVLKVPGPAFATVQINLLNAARVAGVRRFAPSEFGLGAPERVDVTAAKARVWEACLESGLEVARFRCGGFMNYLALGRQFGDEGAREKAAAGLEDRAIMWDFPSKVAELPVKADGSFPRITLTEIDDVGRFVATACGLTEGSWLQEMDMVGETLVLGEVVELVKECLGLELNVVKVGKEELEKRVRSVEGGGQTQNECFKKMVAQLQLVILEDRVGWGVLEPEMNSMYSHTKSLGVREYLTSYQ</sequence>
<comment type="caution">
    <text evidence="4">The sequence shown here is derived from an EMBL/GenBank/DDBJ whole genome shotgun (WGS) entry which is preliminary data.</text>
</comment>
<evidence type="ECO:0000256" key="2">
    <source>
        <dbReference type="ARBA" id="ARBA00023002"/>
    </source>
</evidence>
<dbReference type="OrthoDB" id="10000533at2759"/>
<reference evidence="4 5" key="1">
    <citation type="journal article" date="2012" name="BMC Genomics">
        <title>Tools to kill: Genome of one of the most destructive plant pathogenic fungi Macrophomina phaseolina.</title>
        <authorList>
            <person name="Islam M.S."/>
            <person name="Haque M.S."/>
            <person name="Islam M.M."/>
            <person name="Emdad E.M."/>
            <person name="Halim A."/>
            <person name="Hossen Q.M.M."/>
            <person name="Hossain M.Z."/>
            <person name="Ahmed B."/>
            <person name="Rahim S."/>
            <person name="Rahman M.S."/>
            <person name="Alam M.M."/>
            <person name="Hou S."/>
            <person name="Wan X."/>
            <person name="Saito J.A."/>
            <person name="Alam M."/>
        </authorList>
    </citation>
    <scope>NUCLEOTIDE SEQUENCE [LARGE SCALE GENOMIC DNA]</scope>
    <source>
        <strain evidence="4 5">MS6</strain>
    </source>
</reference>
<dbReference type="PANTHER" id="PTHR47706">
    <property type="entry name" value="NMRA-LIKE FAMILY PROTEIN"/>
    <property type="match status" value="1"/>
</dbReference>
<dbReference type="PANTHER" id="PTHR47706:SF2">
    <property type="entry name" value="ISOFLAVONE REDUCTASE FAMILY PROTEIN (AFU_ORTHOLOGUE AFUA_2G05290)"/>
    <property type="match status" value="1"/>
</dbReference>
<dbReference type="InterPro" id="IPR051609">
    <property type="entry name" value="NmrA/Isoflavone_reductase-like"/>
</dbReference>
<accession>K2R3N5</accession>
<dbReference type="Proteomes" id="UP000007129">
    <property type="component" value="Unassembled WGS sequence"/>
</dbReference>
<keyword evidence="2" id="KW-0560">Oxidoreductase</keyword>
<evidence type="ECO:0000256" key="1">
    <source>
        <dbReference type="ARBA" id="ARBA00022857"/>
    </source>
</evidence>
<dbReference type="InterPro" id="IPR008030">
    <property type="entry name" value="NmrA-like"/>
</dbReference>
<dbReference type="AlphaFoldDB" id="K2R3N5"/>
<dbReference type="HOGENOM" id="CLU_044876_0_2_1"/>
<dbReference type="Pfam" id="PF05368">
    <property type="entry name" value="NmrA"/>
    <property type="match status" value="1"/>
</dbReference>
<protein>
    <submittedName>
        <fullName evidence="4">NmrA-like protein</fullName>
    </submittedName>
</protein>
<evidence type="ECO:0000313" key="5">
    <source>
        <dbReference type="Proteomes" id="UP000007129"/>
    </source>
</evidence>
<evidence type="ECO:0000313" key="4">
    <source>
        <dbReference type="EMBL" id="EKG16941.1"/>
    </source>
</evidence>
<dbReference type="VEuPathDB" id="FungiDB:MPH_05922"/>
<dbReference type="EMBL" id="AHHD01000259">
    <property type="protein sequence ID" value="EKG16941.1"/>
    <property type="molecule type" value="Genomic_DNA"/>
</dbReference>
<proteinExistence type="predicted"/>
<evidence type="ECO:0000259" key="3">
    <source>
        <dbReference type="Pfam" id="PF05368"/>
    </source>
</evidence>
<keyword evidence="1" id="KW-0521">NADP</keyword>
<organism evidence="4 5">
    <name type="scientific">Macrophomina phaseolina (strain MS6)</name>
    <name type="common">Charcoal rot fungus</name>
    <dbReference type="NCBI Taxonomy" id="1126212"/>
    <lineage>
        <taxon>Eukaryota</taxon>
        <taxon>Fungi</taxon>
        <taxon>Dikarya</taxon>
        <taxon>Ascomycota</taxon>
        <taxon>Pezizomycotina</taxon>
        <taxon>Dothideomycetes</taxon>
        <taxon>Dothideomycetes incertae sedis</taxon>
        <taxon>Botryosphaeriales</taxon>
        <taxon>Botryosphaeriaceae</taxon>
        <taxon>Macrophomina</taxon>
    </lineage>
</organism>
<dbReference type="GO" id="GO:0016491">
    <property type="term" value="F:oxidoreductase activity"/>
    <property type="evidence" value="ECO:0007669"/>
    <property type="project" value="UniProtKB-KW"/>
</dbReference>
<dbReference type="eggNOG" id="ENOG502RZ8I">
    <property type="taxonomic scope" value="Eukaryota"/>
</dbReference>
<dbReference type="Gene3D" id="3.40.50.720">
    <property type="entry name" value="NAD(P)-binding Rossmann-like Domain"/>
    <property type="match status" value="1"/>
</dbReference>
<dbReference type="InParanoid" id="K2R3N5"/>